<keyword evidence="1" id="KW-1133">Transmembrane helix</keyword>
<name>A0A7I8DVJ6_9FIRM</name>
<evidence type="ECO:0000313" key="3">
    <source>
        <dbReference type="Proteomes" id="UP000593842"/>
    </source>
</evidence>
<proteinExistence type="predicted"/>
<dbReference type="Proteomes" id="UP000593842">
    <property type="component" value="Chromosome"/>
</dbReference>
<dbReference type="KEGG" id="fit:Fi14EGH31_03610"/>
<evidence type="ECO:0008006" key="4">
    <source>
        <dbReference type="Google" id="ProtNLM"/>
    </source>
</evidence>
<accession>A0A7I8DVJ6</accession>
<dbReference type="EMBL" id="AP024085">
    <property type="protein sequence ID" value="BCL56649.1"/>
    <property type="molecule type" value="Genomic_DNA"/>
</dbReference>
<protein>
    <recommendedName>
        <fullName evidence="4">Holin-like toxin</fullName>
    </recommendedName>
</protein>
<sequence length="38" mass="4269">MTTYETVMVVLTCLTLVVSLMMLVIKLLLIIIDKSAKK</sequence>
<dbReference type="AlphaFoldDB" id="A0A7I8DVJ6"/>
<reference evidence="3" key="1">
    <citation type="submission" date="2020-09" db="EMBL/GenBank/DDBJ databases">
        <title>Complete genome sequencing of Faecalibacillus intestinalis strain 14EGH31.</title>
        <authorList>
            <person name="Sakamoto M."/>
            <person name="Murakami T."/>
            <person name="Mori H."/>
        </authorList>
    </citation>
    <scope>NUCLEOTIDE SEQUENCE [LARGE SCALE GENOMIC DNA]</scope>
    <source>
        <strain evidence="3">14EGH31</strain>
    </source>
</reference>
<organism evidence="2 3">
    <name type="scientific">Faecalibacillus intestinalis</name>
    <dbReference type="NCBI Taxonomy" id="1982626"/>
    <lineage>
        <taxon>Bacteria</taxon>
        <taxon>Bacillati</taxon>
        <taxon>Bacillota</taxon>
        <taxon>Erysipelotrichia</taxon>
        <taxon>Erysipelotrichales</taxon>
        <taxon>Coprobacillaceae</taxon>
        <taxon>Faecalibacillus</taxon>
    </lineage>
</organism>
<gene>
    <name evidence="2" type="ORF">Fi14EGH31_03610</name>
</gene>
<keyword evidence="1" id="KW-0472">Membrane</keyword>
<evidence type="ECO:0000313" key="2">
    <source>
        <dbReference type="EMBL" id="BCL56649.1"/>
    </source>
</evidence>
<feature type="transmembrane region" description="Helical" evidence="1">
    <location>
        <begin position="6"/>
        <end position="32"/>
    </location>
</feature>
<evidence type="ECO:0000256" key="1">
    <source>
        <dbReference type="SAM" id="Phobius"/>
    </source>
</evidence>
<keyword evidence="1" id="KW-0812">Transmembrane</keyword>